<keyword evidence="5" id="KW-1185">Reference proteome</keyword>
<keyword evidence="3" id="KW-0732">Signal</keyword>
<sequence length="387" mass="41013">MKLRSFFLFYSFWGAMTVSRAFPTLTTSDTSVQPTTTNLQPCSTGPVTPGASSTLETVYTSHARLELRAETTVPPAGPTMIGWTSTFGVYSPWNCLTGTWFPVSGYGRCCPTTGGDCNMYTTCLDGSILANDQFRSTCSGSSSQTVCVTGTVYESIGDSDPKYYVGCWPSWTGDNWKATRTVSPEPTDSPDDDDGPGLSGGSIAAIVVGAVFGFCVAVGLGVLAARWYGRRGARARAPEPDAQNDQDAPELAPDRPPSGPRQPPAAFQIPPRTRSVANGLMLQPQRTLSVENGLMVKSEAVSIRHYSVGSSSNTSAPVSREATLQDSVGSSERPSELRADHDAHELEVLGGGVCESPQAARMDGSRALPAASQEELVWLGSVGESRN</sequence>
<keyword evidence="2" id="KW-1133">Transmembrane helix</keyword>
<evidence type="ECO:0000256" key="3">
    <source>
        <dbReference type="SAM" id="SignalP"/>
    </source>
</evidence>
<dbReference type="AlphaFoldDB" id="A0A6A6I432"/>
<dbReference type="Proteomes" id="UP000800094">
    <property type="component" value="Unassembled WGS sequence"/>
</dbReference>
<feature type="region of interest" description="Disordered" evidence="1">
    <location>
        <begin position="309"/>
        <end position="340"/>
    </location>
</feature>
<feature type="chain" id="PRO_5025427732" evidence="3">
    <location>
        <begin position="22"/>
        <end position="387"/>
    </location>
</feature>
<evidence type="ECO:0000256" key="1">
    <source>
        <dbReference type="SAM" id="MobiDB-lite"/>
    </source>
</evidence>
<organism evidence="4 5">
    <name type="scientific">Trematosphaeria pertusa</name>
    <dbReference type="NCBI Taxonomy" id="390896"/>
    <lineage>
        <taxon>Eukaryota</taxon>
        <taxon>Fungi</taxon>
        <taxon>Dikarya</taxon>
        <taxon>Ascomycota</taxon>
        <taxon>Pezizomycotina</taxon>
        <taxon>Dothideomycetes</taxon>
        <taxon>Pleosporomycetidae</taxon>
        <taxon>Pleosporales</taxon>
        <taxon>Massarineae</taxon>
        <taxon>Trematosphaeriaceae</taxon>
        <taxon>Trematosphaeria</taxon>
    </lineage>
</organism>
<proteinExistence type="predicted"/>
<evidence type="ECO:0000313" key="4">
    <source>
        <dbReference type="EMBL" id="KAF2244702.1"/>
    </source>
</evidence>
<dbReference type="OrthoDB" id="3800696at2759"/>
<feature type="signal peptide" evidence="3">
    <location>
        <begin position="1"/>
        <end position="21"/>
    </location>
</feature>
<dbReference type="RefSeq" id="XP_033679706.1">
    <property type="nucleotide sequence ID" value="XM_033835828.1"/>
</dbReference>
<dbReference type="GeneID" id="54589158"/>
<accession>A0A6A6I432</accession>
<feature type="region of interest" description="Disordered" evidence="1">
    <location>
        <begin position="178"/>
        <end position="197"/>
    </location>
</feature>
<dbReference type="EMBL" id="ML987202">
    <property type="protein sequence ID" value="KAF2244702.1"/>
    <property type="molecule type" value="Genomic_DNA"/>
</dbReference>
<keyword evidence="2" id="KW-0812">Transmembrane</keyword>
<reference evidence="4" key="1">
    <citation type="journal article" date="2020" name="Stud. Mycol.">
        <title>101 Dothideomycetes genomes: a test case for predicting lifestyles and emergence of pathogens.</title>
        <authorList>
            <person name="Haridas S."/>
            <person name="Albert R."/>
            <person name="Binder M."/>
            <person name="Bloem J."/>
            <person name="Labutti K."/>
            <person name="Salamov A."/>
            <person name="Andreopoulos B."/>
            <person name="Baker S."/>
            <person name="Barry K."/>
            <person name="Bills G."/>
            <person name="Bluhm B."/>
            <person name="Cannon C."/>
            <person name="Castanera R."/>
            <person name="Culley D."/>
            <person name="Daum C."/>
            <person name="Ezra D."/>
            <person name="Gonzalez J."/>
            <person name="Henrissat B."/>
            <person name="Kuo A."/>
            <person name="Liang C."/>
            <person name="Lipzen A."/>
            <person name="Lutzoni F."/>
            <person name="Magnuson J."/>
            <person name="Mondo S."/>
            <person name="Nolan M."/>
            <person name="Ohm R."/>
            <person name="Pangilinan J."/>
            <person name="Park H.-J."/>
            <person name="Ramirez L."/>
            <person name="Alfaro M."/>
            <person name="Sun H."/>
            <person name="Tritt A."/>
            <person name="Yoshinaga Y."/>
            <person name="Zwiers L.-H."/>
            <person name="Turgeon B."/>
            <person name="Goodwin S."/>
            <person name="Spatafora J."/>
            <person name="Crous P."/>
            <person name="Grigoriev I."/>
        </authorList>
    </citation>
    <scope>NUCLEOTIDE SEQUENCE</scope>
    <source>
        <strain evidence="4">CBS 122368</strain>
    </source>
</reference>
<evidence type="ECO:0000256" key="2">
    <source>
        <dbReference type="SAM" id="Phobius"/>
    </source>
</evidence>
<feature type="transmembrane region" description="Helical" evidence="2">
    <location>
        <begin position="203"/>
        <end position="228"/>
    </location>
</feature>
<keyword evidence="2" id="KW-0472">Membrane</keyword>
<feature type="region of interest" description="Disordered" evidence="1">
    <location>
        <begin position="235"/>
        <end position="269"/>
    </location>
</feature>
<feature type="compositionally biased region" description="Pro residues" evidence="1">
    <location>
        <begin position="254"/>
        <end position="263"/>
    </location>
</feature>
<gene>
    <name evidence="4" type="ORF">BU26DRAFT_608249</name>
</gene>
<name>A0A6A6I432_9PLEO</name>
<dbReference type="CDD" id="cd12087">
    <property type="entry name" value="TM_EGFR-like"/>
    <property type="match status" value="1"/>
</dbReference>
<evidence type="ECO:0000313" key="5">
    <source>
        <dbReference type="Proteomes" id="UP000800094"/>
    </source>
</evidence>
<protein>
    <submittedName>
        <fullName evidence="4">Uncharacterized protein</fullName>
    </submittedName>
</protein>
<feature type="compositionally biased region" description="Polar residues" evidence="1">
    <location>
        <begin position="309"/>
        <end position="332"/>
    </location>
</feature>